<dbReference type="Proteomes" id="UP000477311">
    <property type="component" value="Unassembled WGS sequence"/>
</dbReference>
<keyword evidence="2" id="KW-1185">Reference proteome</keyword>
<proteinExistence type="predicted"/>
<sequence>MSPVIQKTLAVVGLALVLGLGAGLSVLRDLDDAVPEAAAAPAPGGAGSAALLPGPEFADRFDDRVWLRSVAVTNATPAFVTTYFRPPPPPPPPVRKTEKFRLTYQGYFETADGVQRAYVLINDRLAILPPGAKVVGDVMIGEINRLELRLLQAGTQTVVVPFRGTKEVEVPVE</sequence>
<dbReference type="AlphaFoldDB" id="A0A6M1RHR0"/>
<dbReference type="RefSeq" id="WP_165107711.1">
    <property type="nucleotide sequence ID" value="NZ_JAAKYA010000058.1"/>
</dbReference>
<evidence type="ECO:0000313" key="1">
    <source>
        <dbReference type="EMBL" id="NGO39588.1"/>
    </source>
</evidence>
<gene>
    <name evidence="1" type="ORF">G4L39_09295</name>
</gene>
<protein>
    <submittedName>
        <fullName evidence="1">Uncharacterized protein</fullName>
    </submittedName>
</protein>
<organism evidence="1 2">
    <name type="scientific">Limisphaera ngatamarikiensis</name>
    <dbReference type="NCBI Taxonomy" id="1324935"/>
    <lineage>
        <taxon>Bacteria</taxon>
        <taxon>Pseudomonadati</taxon>
        <taxon>Verrucomicrobiota</taxon>
        <taxon>Verrucomicrobiia</taxon>
        <taxon>Limisphaerales</taxon>
        <taxon>Limisphaeraceae</taxon>
        <taxon>Limisphaera</taxon>
    </lineage>
</organism>
<reference evidence="1 2" key="1">
    <citation type="submission" date="2020-02" db="EMBL/GenBank/DDBJ databases">
        <title>Draft genome sequence of Limisphaera ngatamarikiensis NGM72.4T, a thermophilic Verrucomicrobia grouped in subdivision 3.</title>
        <authorList>
            <person name="Carere C.R."/>
            <person name="Steen J."/>
            <person name="Hugenholtz P."/>
            <person name="Stott M.B."/>
        </authorList>
    </citation>
    <scope>NUCLEOTIDE SEQUENCE [LARGE SCALE GENOMIC DNA]</scope>
    <source>
        <strain evidence="1 2">NGM72.4</strain>
    </source>
</reference>
<evidence type="ECO:0000313" key="2">
    <source>
        <dbReference type="Proteomes" id="UP000477311"/>
    </source>
</evidence>
<name>A0A6M1RHR0_9BACT</name>
<comment type="caution">
    <text evidence="1">The sequence shown here is derived from an EMBL/GenBank/DDBJ whole genome shotgun (WGS) entry which is preliminary data.</text>
</comment>
<accession>A0A6M1RHR0</accession>
<dbReference type="EMBL" id="JAAKYA010000058">
    <property type="protein sequence ID" value="NGO39588.1"/>
    <property type="molecule type" value="Genomic_DNA"/>
</dbReference>